<evidence type="ECO:0000313" key="1">
    <source>
        <dbReference type="EMBL" id="EYE97559.1"/>
    </source>
</evidence>
<dbReference type="Proteomes" id="UP000019804">
    <property type="component" value="Unassembled WGS sequence"/>
</dbReference>
<dbReference type="GeneID" id="63693387"/>
<sequence>MYSWCTKWHSTLCSVDRQRSYHVQWTDANYSRIANKTGFYIITASSPAYNYDPNIDRVARSIALTYSLGYGAVVNCITSSHPPSHWWPVSSRTADIGKKLQIQGMESNRFNGQEEERGFRATLRCVEGHGMLPSSGEGGCIHGNYWRNRFR</sequence>
<dbReference type="HOGENOM" id="CLU_1731046_0_0_1"/>
<keyword evidence="2" id="KW-1185">Reference proteome</keyword>
<protein>
    <submittedName>
        <fullName evidence="1">Uncharacterized protein</fullName>
    </submittedName>
</protein>
<organism evidence="1 2">
    <name type="scientific">Aspergillus ruber (strain CBS 135680)</name>
    <dbReference type="NCBI Taxonomy" id="1388766"/>
    <lineage>
        <taxon>Eukaryota</taxon>
        <taxon>Fungi</taxon>
        <taxon>Dikarya</taxon>
        <taxon>Ascomycota</taxon>
        <taxon>Pezizomycotina</taxon>
        <taxon>Eurotiomycetes</taxon>
        <taxon>Eurotiomycetidae</taxon>
        <taxon>Eurotiales</taxon>
        <taxon>Aspergillaceae</taxon>
        <taxon>Aspergillus</taxon>
        <taxon>Aspergillus subgen. Aspergillus</taxon>
    </lineage>
</organism>
<dbReference type="EMBL" id="KK088415">
    <property type="protein sequence ID" value="EYE97559.1"/>
    <property type="molecule type" value="Genomic_DNA"/>
</dbReference>
<gene>
    <name evidence="1" type="ORF">EURHEDRAFT_298754</name>
</gene>
<name>A0A017SLT4_ASPRC</name>
<accession>A0A017SLT4</accession>
<reference evidence="2" key="1">
    <citation type="journal article" date="2014" name="Nat. Commun.">
        <title>Genomic adaptations of the halophilic Dead Sea filamentous fungus Eurotium rubrum.</title>
        <authorList>
            <person name="Kis-Papo T."/>
            <person name="Weig A.R."/>
            <person name="Riley R."/>
            <person name="Persoh D."/>
            <person name="Salamov A."/>
            <person name="Sun H."/>
            <person name="Lipzen A."/>
            <person name="Wasser S.P."/>
            <person name="Rambold G."/>
            <person name="Grigoriev I.V."/>
            <person name="Nevo E."/>
        </authorList>
    </citation>
    <scope>NUCLEOTIDE SEQUENCE [LARGE SCALE GENOMIC DNA]</scope>
    <source>
        <strain evidence="2">CBS 135680</strain>
    </source>
</reference>
<dbReference type="RefSeq" id="XP_040641247.1">
    <property type="nucleotide sequence ID" value="XM_040778263.1"/>
</dbReference>
<evidence type="ECO:0000313" key="2">
    <source>
        <dbReference type="Proteomes" id="UP000019804"/>
    </source>
</evidence>
<proteinExistence type="predicted"/>
<dbReference type="AlphaFoldDB" id="A0A017SLT4"/>